<dbReference type="EMBL" id="OZ034814">
    <property type="protein sequence ID" value="CAL1361451.1"/>
    <property type="molecule type" value="Genomic_DNA"/>
</dbReference>
<gene>
    <name evidence="2" type="ORF">LTRI10_LOCUS8826</name>
</gene>
<evidence type="ECO:0000313" key="3">
    <source>
        <dbReference type="Proteomes" id="UP001497516"/>
    </source>
</evidence>
<dbReference type="GO" id="GO:0003676">
    <property type="term" value="F:nucleic acid binding"/>
    <property type="evidence" value="ECO:0007669"/>
    <property type="project" value="InterPro"/>
</dbReference>
<dbReference type="PROSITE" id="PS50879">
    <property type="entry name" value="RNASE_H_1"/>
    <property type="match status" value="1"/>
</dbReference>
<dbReference type="InterPro" id="IPR012337">
    <property type="entry name" value="RNaseH-like_sf"/>
</dbReference>
<dbReference type="Pfam" id="PF13966">
    <property type="entry name" value="zf-RVT"/>
    <property type="match status" value="1"/>
</dbReference>
<accession>A0AAV2CZE9</accession>
<dbReference type="CDD" id="cd06222">
    <property type="entry name" value="RNase_H_like"/>
    <property type="match status" value="1"/>
</dbReference>
<dbReference type="GO" id="GO:0004523">
    <property type="term" value="F:RNA-DNA hybrid ribonuclease activity"/>
    <property type="evidence" value="ECO:0007669"/>
    <property type="project" value="InterPro"/>
</dbReference>
<keyword evidence="3" id="KW-1185">Reference proteome</keyword>
<reference evidence="2 3" key="1">
    <citation type="submission" date="2024-04" db="EMBL/GenBank/DDBJ databases">
        <authorList>
            <person name="Fracassetti M."/>
        </authorList>
    </citation>
    <scope>NUCLEOTIDE SEQUENCE [LARGE SCALE GENOMIC DNA]</scope>
</reference>
<dbReference type="Pfam" id="PF13456">
    <property type="entry name" value="RVT_3"/>
    <property type="match status" value="1"/>
</dbReference>
<dbReference type="PANTHER" id="PTHR47723:SF13">
    <property type="entry name" value="PUTATIVE-RELATED"/>
    <property type="match status" value="1"/>
</dbReference>
<name>A0AAV2CZE9_9ROSI</name>
<dbReference type="InterPro" id="IPR002156">
    <property type="entry name" value="RNaseH_domain"/>
</dbReference>
<sequence>MTVTTQPVPEELIPLQVAHYWHQDHGWRLEDLEDYLSQETIATLRAFHFDPTTREEDQLRWKLTTNGAFSTKTAFQVISPHIPSTEQPAFWKSIWKLHVPERVRVFIWMVVKNKITTNSVRKFRHLTSDDSCPSCEGTAETAIHCLRDCPRAQIVWSKIISPDHIGQFMASDRDRWLRSNVTDNKTGFWPGEWGSFFSLVLWFIWKQRNEKVFRGNTLSPSSLCNYVVIKAKEWAHAWESASRSLDRSSKPARVEKLIGWSPPATGWFKLNTDGAAQGHGGDIAAGGIIRDSDGEWIAGFMYRIGSGTAILAELWGILQGLKLAWKHGIQFLILESYSALALDLIRQHHDPVHLHASLLGKIRRLLSQSWVVQLDHTYREGNRVADWLSKHSLVYPFGMHELEAPPSELARIIREDLMGVSFPRMAIREA</sequence>
<evidence type="ECO:0000259" key="1">
    <source>
        <dbReference type="PROSITE" id="PS50879"/>
    </source>
</evidence>
<dbReference type="SUPFAM" id="SSF53098">
    <property type="entry name" value="Ribonuclease H-like"/>
    <property type="match status" value="1"/>
</dbReference>
<dbReference type="InterPro" id="IPR053151">
    <property type="entry name" value="RNase_H-like"/>
</dbReference>
<feature type="domain" description="RNase H type-1" evidence="1">
    <location>
        <begin position="264"/>
        <end position="394"/>
    </location>
</feature>
<dbReference type="PANTHER" id="PTHR47723">
    <property type="entry name" value="OS05G0353850 PROTEIN"/>
    <property type="match status" value="1"/>
</dbReference>
<evidence type="ECO:0000313" key="2">
    <source>
        <dbReference type="EMBL" id="CAL1361451.1"/>
    </source>
</evidence>
<protein>
    <recommendedName>
        <fullName evidence="1">RNase H type-1 domain-containing protein</fullName>
    </recommendedName>
</protein>
<dbReference type="Proteomes" id="UP001497516">
    <property type="component" value="Chromosome 10"/>
</dbReference>
<dbReference type="AlphaFoldDB" id="A0AAV2CZE9"/>
<organism evidence="2 3">
    <name type="scientific">Linum trigynum</name>
    <dbReference type="NCBI Taxonomy" id="586398"/>
    <lineage>
        <taxon>Eukaryota</taxon>
        <taxon>Viridiplantae</taxon>
        <taxon>Streptophyta</taxon>
        <taxon>Embryophyta</taxon>
        <taxon>Tracheophyta</taxon>
        <taxon>Spermatophyta</taxon>
        <taxon>Magnoliopsida</taxon>
        <taxon>eudicotyledons</taxon>
        <taxon>Gunneridae</taxon>
        <taxon>Pentapetalae</taxon>
        <taxon>rosids</taxon>
        <taxon>fabids</taxon>
        <taxon>Malpighiales</taxon>
        <taxon>Linaceae</taxon>
        <taxon>Linum</taxon>
    </lineage>
</organism>
<dbReference type="InterPro" id="IPR036397">
    <property type="entry name" value="RNaseH_sf"/>
</dbReference>
<dbReference type="InterPro" id="IPR044730">
    <property type="entry name" value="RNase_H-like_dom_plant"/>
</dbReference>
<dbReference type="InterPro" id="IPR026960">
    <property type="entry name" value="RVT-Znf"/>
</dbReference>
<dbReference type="Gene3D" id="3.30.420.10">
    <property type="entry name" value="Ribonuclease H-like superfamily/Ribonuclease H"/>
    <property type="match status" value="1"/>
</dbReference>
<proteinExistence type="predicted"/>